<dbReference type="Pfam" id="PF00620">
    <property type="entry name" value="RhoGAP"/>
    <property type="match status" value="1"/>
</dbReference>
<gene>
    <name evidence="5" type="ORF">scyTo_0015162</name>
</gene>
<dbReference type="GO" id="GO:0006911">
    <property type="term" value="P:phagocytosis, engulfment"/>
    <property type="evidence" value="ECO:0007669"/>
    <property type="project" value="TreeGrafter"/>
</dbReference>
<dbReference type="STRING" id="75743.A0A401P3U6"/>
<evidence type="ECO:0000259" key="4">
    <source>
        <dbReference type="PROSITE" id="PS50238"/>
    </source>
</evidence>
<comment type="caution">
    <text evidence="5">The sequence shown here is derived from an EMBL/GenBank/DDBJ whole genome shotgun (WGS) entry which is preliminary data.</text>
</comment>
<feature type="region of interest" description="Disordered" evidence="2">
    <location>
        <begin position="342"/>
        <end position="466"/>
    </location>
</feature>
<dbReference type="PANTHER" id="PTHR15228:SF20">
    <property type="entry name" value="RHO GTPASE-ACTIVATING PROTEIN 25"/>
    <property type="match status" value="1"/>
</dbReference>
<name>A0A401P3U6_SCYTO</name>
<proteinExistence type="predicted"/>
<sequence>MIGYIHTVQEKYMTAINIKSRSKSVMPGEYGTVSNRPSSPNTLERPLKTGWLKKKRSLVKQWQSRWFVLRGDNLCYYKEEEDGRPQGCILLKENKVNEVPPNPEYPGKFLFEITPGGYSDQDRIGSVYETYLLMANSQNEMKEWVKAIRRTMGTASGAVFGQRLVDTMVYEQKFGKHLVPMIVEQCADFIREHGLNEEGVFRLPGQDNQVKELRDAFDSGERPTFDRDTDVHTVASLFKLYLRELPEPVIPWSQYDDFLACSQRMNINEEEGRQELMSQVSFLPQTGTPQIQKLMTILISKHDELFPKLEDKPPSPLRTSVQRSMVGWGAADLATGTAAHAPCGHDGNASSTSKNELENCPRQRTQTLPSRKCTEVSHAAKGDISSSQPWSASGSQVGKCKESIPEGHRRCLSQDVWKVSDSSQRLSTSDNSPTSPAASSPWGKDGTAAASPSASPDTGNPLALTNPSLPAKIQEAEGKLGSAAGGSGVPSQEEPQGDVDELRRRLNTEKKDYEERIDSLEKENYEVWSKLLRLNKRVEEDKKLFEDLEGRLQNALQAQANAERRNKELEEELKNFFQQTQKKI</sequence>
<feature type="compositionally biased region" description="Basic and acidic residues" evidence="2">
    <location>
        <begin position="399"/>
        <end position="409"/>
    </location>
</feature>
<keyword evidence="1" id="KW-0343">GTPase activation</keyword>
<dbReference type="InterPro" id="IPR011993">
    <property type="entry name" value="PH-like_dom_sf"/>
</dbReference>
<evidence type="ECO:0000256" key="1">
    <source>
        <dbReference type="ARBA" id="ARBA00022468"/>
    </source>
</evidence>
<dbReference type="InterPro" id="IPR001849">
    <property type="entry name" value="PH_domain"/>
</dbReference>
<dbReference type="Proteomes" id="UP000288216">
    <property type="component" value="Unassembled WGS sequence"/>
</dbReference>
<dbReference type="Gene3D" id="1.10.555.10">
    <property type="entry name" value="Rho GTPase activation protein"/>
    <property type="match status" value="1"/>
</dbReference>
<evidence type="ECO:0000313" key="5">
    <source>
        <dbReference type="EMBL" id="GCB67825.1"/>
    </source>
</evidence>
<accession>A0A401P3U6</accession>
<evidence type="ECO:0000256" key="2">
    <source>
        <dbReference type="SAM" id="MobiDB-lite"/>
    </source>
</evidence>
<evidence type="ECO:0000259" key="3">
    <source>
        <dbReference type="PROSITE" id="PS50003"/>
    </source>
</evidence>
<evidence type="ECO:0000313" key="6">
    <source>
        <dbReference type="Proteomes" id="UP000288216"/>
    </source>
</evidence>
<dbReference type="Gene3D" id="2.30.29.30">
    <property type="entry name" value="Pleckstrin-homology domain (PH domain)/Phosphotyrosine-binding domain (PTB)"/>
    <property type="match status" value="1"/>
</dbReference>
<dbReference type="PROSITE" id="PS50003">
    <property type="entry name" value="PH_DOMAIN"/>
    <property type="match status" value="1"/>
</dbReference>
<dbReference type="OrthoDB" id="185175at2759"/>
<dbReference type="EMBL" id="BFAA01008460">
    <property type="protein sequence ID" value="GCB67825.1"/>
    <property type="molecule type" value="Genomic_DNA"/>
</dbReference>
<dbReference type="InterPro" id="IPR000198">
    <property type="entry name" value="RhoGAP_dom"/>
</dbReference>
<evidence type="ECO:0008006" key="7">
    <source>
        <dbReference type="Google" id="ProtNLM"/>
    </source>
</evidence>
<organism evidence="5 6">
    <name type="scientific">Scyliorhinus torazame</name>
    <name type="common">Cloudy catshark</name>
    <name type="synonym">Catulus torazame</name>
    <dbReference type="NCBI Taxonomy" id="75743"/>
    <lineage>
        <taxon>Eukaryota</taxon>
        <taxon>Metazoa</taxon>
        <taxon>Chordata</taxon>
        <taxon>Craniata</taxon>
        <taxon>Vertebrata</taxon>
        <taxon>Chondrichthyes</taxon>
        <taxon>Elasmobranchii</taxon>
        <taxon>Galeomorphii</taxon>
        <taxon>Galeoidea</taxon>
        <taxon>Carcharhiniformes</taxon>
        <taxon>Scyliorhinidae</taxon>
        <taxon>Scyliorhinus</taxon>
    </lineage>
</organism>
<dbReference type="AlphaFoldDB" id="A0A401P3U6"/>
<dbReference type="SUPFAM" id="SSF48350">
    <property type="entry name" value="GTPase activation domain, GAP"/>
    <property type="match status" value="1"/>
</dbReference>
<dbReference type="GO" id="GO:0007015">
    <property type="term" value="P:actin filament organization"/>
    <property type="evidence" value="ECO:0007669"/>
    <property type="project" value="TreeGrafter"/>
</dbReference>
<dbReference type="GO" id="GO:0007165">
    <property type="term" value="P:signal transduction"/>
    <property type="evidence" value="ECO:0007669"/>
    <property type="project" value="InterPro"/>
</dbReference>
<protein>
    <recommendedName>
        <fullName evidence="7">Rho GTPase-activating protein 25</fullName>
    </recommendedName>
</protein>
<dbReference type="GO" id="GO:0051058">
    <property type="term" value="P:negative regulation of small GTPase mediated signal transduction"/>
    <property type="evidence" value="ECO:0007669"/>
    <property type="project" value="TreeGrafter"/>
</dbReference>
<keyword evidence="6" id="KW-1185">Reference proteome</keyword>
<feature type="domain" description="PH" evidence="3">
    <location>
        <begin position="45"/>
        <end position="153"/>
    </location>
</feature>
<dbReference type="SUPFAM" id="SSF50729">
    <property type="entry name" value="PH domain-like"/>
    <property type="match status" value="1"/>
</dbReference>
<dbReference type="SMART" id="SM00233">
    <property type="entry name" value="PH"/>
    <property type="match status" value="1"/>
</dbReference>
<dbReference type="GO" id="GO:0005096">
    <property type="term" value="F:GTPase activator activity"/>
    <property type="evidence" value="ECO:0007669"/>
    <property type="project" value="UniProtKB-KW"/>
</dbReference>
<dbReference type="SMART" id="SM00324">
    <property type="entry name" value="RhoGAP"/>
    <property type="match status" value="1"/>
</dbReference>
<dbReference type="GO" id="GO:0001891">
    <property type="term" value="C:phagocytic cup"/>
    <property type="evidence" value="ECO:0007669"/>
    <property type="project" value="TreeGrafter"/>
</dbReference>
<feature type="compositionally biased region" description="Basic and acidic residues" evidence="2">
    <location>
        <begin position="372"/>
        <end position="381"/>
    </location>
</feature>
<feature type="compositionally biased region" description="Polar residues" evidence="2">
    <location>
        <begin position="420"/>
        <end position="438"/>
    </location>
</feature>
<dbReference type="PANTHER" id="PTHR15228">
    <property type="entry name" value="SPERMATHECAL PHYSIOLOGY VARIANT"/>
    <property type="match status" value="1"/>
</dbReference>
<dbReference type="OMA" id="ILMANSH"/>
<reference evidence="5 6" key="1">
    <citation type="journal article" date="2018" name="Nat. Ecol. Evol.">
        <title>Shark genomes provide insights into elasmobranch evolution and the origin of vertebrates.</title>
        <authorList>
            <person name="Hara Y"/>
            <person name="Yamaguchi K"/>
            <person name="Onimaru K"/>
            <person name="Kadota M"/>
            <person name="Koyanagi M"/>
            <person name="Keeley SD"/>
            <person name="Tatsumi K"/>
            <person name="Tanaka K"/>
            <person name="Motone F"/>
            <person name="Kageyama Y"/>
            <person name="Nozu R"/>
            <person name="Adachi N"/>
            <person name="Nishimura O"/>
            <person name="Nakagawa R"/>
            <person name="Tanegashima C"/>
            <person name="Kiyatake I"/>
            <person name="Matsumoto R"/>
            <person name="Murakumo K"/>
            <person name="Nishida K"/>
            <person name="Terakita A"/>
            <person name="Kuratani S"/>
            <person name="Sato K"/>
            <person name="Hyodo S Kuraku.S."/>
        </authorList>
    </citation>
    <scope>NUCLEOTIDE SEQUENCE [LARGE SCALE GENOMIC DNA]</scope>
</reference>
<feature type="region of interest" description="Disordered" evidence="2">
    <location>
        <begin position="479"/>
        <end position="504"/>
    </location>
</feature>
<dbReference type="PROSITE" id="PS50238">
    <property type="entry name" value="RHOGAP"/>
    <property type="match status" value="1"/>
</dbReference>
<dbReference type="InterPro" id="IPR008936">
    <property type="entry name" value="Rho_GTPase_activation_prot"/>
</dbReference>
<dbReference type="Pfam" id="PF00169">
    <property type="entry name" value="PH"/>
    <property type="match status" value="1"/>
</dbReference>
<feature type="compositionally biased region" description="Low complexity" evidence="2">
    <location>
        <begin position="385"/>
        <end position="395"/>
    </location>
</feature>
<feature type="domain" description="Rho-GAP" evidence="4">
    <location>
        <begin position="162"/>
        <end position="364"/>
    </location>
</feature>
<dbReference type="InterPro" id="IPR051025">
    <property type="entry name" value="RhoGAP"/>
</dbReference>
<dbReference type="FunFam" id="2.30.29.30:FF:000286">
    <property type="entry name" value="PH-protein kinase domain containing protein"/>
    <property type="match status" value="1"/>
</dbReference>